<dbReference type="Proteomes" id="UP000325030">
    <property type="component" value="Chromosome"/>
</dbReference>
<name>A0A510E0D5_9CREN</name>
<proteinExistence type="predicted"/>
<sequence length="57" mass="6654">MIAKVYSCLGPILIKIAEERCENIPKVVEEWKYACLIEILSDDQSDVLYTFKYPEEL</sequence>
<accession>A0A510E0D5</accession>
<dbReference type="EMBL" id="AP018930">
    <property type="protein sequence ID" value="BBG25955.1"/>
    <property type="molecule type" value="Genomic_DNA"/>
</dbReference>
<reference evidence="2" key="1">
    <citation type="submission" date="2018-09" db="EMBL/GenBank/DDBJ databases">
        <title>Complete Genome Sequencing of Sulfolobus sp. JCM 16834.</title>
        <authorList>
            <person name="Kato S."/>
            <person name="Itoh T."/>
            <person name="Ohkuma M."/>
        </authorList>
    </citation>
    <scope>NUCLEOTIDE SEQUENCE [LARGE SCALE GENOMIC DNA]</scope>
    <source>
        <strain evidence="2">IC-007</strain>
    </source>
</reference>
<dbReference type="AlphaFoldDB" id="A0A510E0D5"/>
<evidence type="ECO:0000313" key="2">
    <source>
        <dbReference type="Proteomes" id="UP000325030"/>
    </source>
</evidence>
<dbReference type="GeneID" id="52244447"/>
<dbReference type="RefSeq" id="WP_167747973.1">
    <property type="nucleotide sequence ID" value="NZ_AP018930.1"/>
</dbReference>
<protein>
    <submittedName>
        <fullName evidence="1">Uncharacterized protein</fullName>
    </submittedName>
</protein>
<evidence type="ECO:0000313" key="1">
    <source>
        <dbReference type="EMBL" id="BBG25955.1"/>
    </source>
</evidence>
<organism evidence="1 2">
    <name type="scientific">Sulfuracidifex tepidarius</name>
    <dbReference type="NCBI Taxonomy" id="1294262"/>
    <lineage>
        <taxon>Archaea</taxon>
        <taxon>Thermoproteota</taxon>
        <taxon>Thermoprotei</taxon>
        <taxon>Sulfolobales</taxon>
        <taxon>Sulfolobaceae</taxon>
        <taxon>Sulfuracidifex</taxon>
    </lineage>
</organism>
<gene>
    <name evidence="1" type="ORF">IC007_0460</name>
</gene>